<sequence>MAVYIQFLKLKKSRHSMPLCFDDVFRCSLLQTKPSYGAECTLSAKHSDVAHYQPPGHTKPHNKGFCHTYHLTTSYYSESGYYSESVIERERELGGRIEEEEMRSR</sequence>
<dbReference type="InParanoid" id="A0A1X7VRW9"/>
<protein>
    <submittedName>
        <fullName evidence="1">Uncharacterized protein</fullName>
    </submittedName>
</protein>
<proteinExistence type="predicted"/>
<accession>A0A1X7VRW9</accession>
<organism evidence="1">
    <name type="scientific">Amphimedon queenslandica</name>
    <name type="common">Sponge</name>
    <dbReference type="NCBI Taxonomy" id="400682"/>
    <lineage>
        <taxon>Eukaryota</taxon>
        <taxon>Metazoa</taxon>
        <taxon>Porifera</taxon>
        <taxon>Demospongiae</taxon>
        <taxon>Heteroscleromorpha</taxon>
        <taxon>Haplosclerida</taxon>
        <taxon>Niphatidae</taxon>
        <taxon>Amphimedon</taxon>
    </lineage>
</organism>
<reference evidence="1" key="1">
    <citation type="submission" date="2017-05" db="UniProtKB">
        <authorList>
            <consortium name="EnsemblMetazoa"/>
        </authorList>
    </citation>
    <scope>IDENTIFICATION</scope>
</reference>
<name>A0A1X7VRW9_AMPQE</name>
<dbReference type="EnsemblMetazoa" id="Aqu2.1.42619_001">
    <property type="protein sequence ID" value="Aqu2.1.42619_001"/>
    <property type="gene ID" value="Aqu2.1.42619"/>
</dbReference>
<dbReference type="AlphaFoldDB" id="A0A1X7VRW9"/>
<evidence type="ECO:0000313" key="1">
    <source>
        <dbReference type="EnsemblMetazoa" id="Aqu2.1.42619_001"/>
    </source>
</evidence>